<dbReference type="OrthoDB" id="368909at2759"/>
<feature type="compositionally biased region" description="Low complexity" evidence="1">
    <location>
        <begin position="76"/>
        <end position="89"/>
    </location>
</feature>
<dbReference type="Gene3D" id="2.30.30.100">
    <property type="match status" value="1"/>
</dbReference>
<gene>
    <name evidence="2" type="ORF">Rsub_04127</name>
</gene>
<dbReference type="Proteomes" id="UP000247498">
    <property type="component" value="Unassembled WGS sequence"/>
</dbReference>
<dbReference type="AlphaFoldDB" id="A0A2V0P2G1"/>
<dbReference type="InParanoid" id="A0A2V0P2G1"/>
<comment type="caution">
    <text evidence="2">The sequence shown here is derived from an EMBL/GenBank/DDBJ whole genome shotgun (WGS) entry which is preliminary data.</text>
</comment>
<name>A0A2V0P2G1_9CHLO</name>
<feature type="region of interest" description="Disordered" evidence="1">
    <location>
        <begin position="59"/>
        <end position="89"/>
    </location>
</feature>
<evidence type="ECO:0000313" key="2">
    <source>
        <dbReference type="EMBL" id="GBF91387.1"/>
    </source>
</evidence>
<evidence type="ECO:0000256" key="1">
    <source>
        <dbReference type="SAM" id="MobiDB-lite"/>
    </source>
</evidence>
<dbReference type="SUPFAM" id="SSF50182">
    <property type="entry name" value="Sm-like ribonucleoproteins"/>
    <property type="match status" value="1"/>
</dbReference>
<dbReference type="EMBL" id="BDRX01000024">
    <property type="protein sequence ID" value="GBF91387.1"/>
    <property type="molecule type" value="Genomic_DNA"/>
</dbReference>
<organism evidence="2 3">
    <name type="scientific">Raphidocelis subcapitata</name>
    <dbReference type="NCBI Taxonomy" id="307507"/>
    <lineage>
        <taxon>Eukaryota</taxon>
        <taxon>Viridiplantae</taxon>
        <taxon>Chlorophyta</taxon>
        <taxon>core chlorophytes</taxon>
        <taxon>Chlorophyceae</taxon>
        <taxon>CS clade</taxon>
        <taxon>Sphaeropleales</taxon>
        <taxon>Selenastraceae</taxon>
        <taxon>Raphidocelis</taxon>
    </lineage>
</organism>
<proteinExistence type="predicted"/>
<evidence type="ECO:0008006" key="4">
    <source>
        <dbReference type="Google" id="ProtNLM"/>
    </source>
</evidence>
<reference evidence="2 3" key="1">
    <citation type="journal article" date="2018" name="Sci. Rep.">
        <title>Raphidocelis subcapitata (=Pseudokirchneriella subcapitata) provides an insight into genome evolution and environmental adaptations in the Sphaeropleales.</title>
        <authorList>
            <person name="Suzuki S."/>
            <person name="Yamaguchi H."/>
            <person name="Nakajima N."/>
            <person name="Kawachi M."/>
        </authorList>
    </citation>
    <scope>NUCLEOTIDE SEQUENCE [LARGE SCALE GENOMIC DNA]</scope>
    <source>
        <strain evidence="2 3">NIES-35</strain>
    </source>
</reference>
<protein>
    <recommendedName>
        <fullName evidence="4">LSM domain-containing protein</fullName>
    </recommendedName>
</protein>
<accession>A0A2V0P2G1</accession>
<keyword evidence="3" id="KW-1185">Reference proteome</keyword>
<dbReference type="InterPro" id="IPR010920">
    <property type="entry name" value="LSM_dom_sf"/>
</dbReference>
<sequence>MAAAGAGDKPAVEKVQQLLHRRFKVVLPDDRVIVGDFQCLDKQGNLILAHAHEVIAHAAAAPAAPSSSGGGGGGKPEPNGGRAAAAAAGAGPMEKPLGMVLVPRAQQKDVRLMVTLSERAAMLQLAGS</sequence>
<evidence type="ECO:0000313" key="3">
    <source>
        <dbReference type="Proteomes" id="UP000247498"/>
    </source>
</evidence>